<evidence type="ECO:0000313" key="2">
    <source>
        <dbReference type="Proteomes" id="UP000239907"/>
    </source>
</evidence>
<dbReference type="InterPro" id="IPR036388">
    <property type="entry name" value="WH-like_DNA-bd_sf"/>
</dbReference>
<dbReference type="SUPFAM" id="SSF46785">
    <property type="entry name" value="Winged helix' DNA-binding domain"/>
    <property type="match status" value="1"/>
</dbReference>
<dbReference type="AlphaFoldDB" id="A0A2S7U400"/>
<protein>
    <submittedName>
        <fullName evidence="1">Uncharacterized protein</fullName>
    </submittedName>
</protein>
<evidence type="ECO:0000313" key="1">
    <source>
        <dbReference type="EMBL" id="PQJ29124.1"/>
    </source>
</evidence>
<sequence length="135" mass="15525">MRAKNLTAYYESISVGDSHNYYMGRAEADISHWVEYFCGGMADSFSHVQSQAEQMKSIPDQSSLLRELDQRQKLVLALFRNSRFLSTGEIAKILGIQPRATLNLCKSWVESGFLLQEGERRGRRYELASKWLELL</sequence>
<gene>
    <name evidence="1" type="ORF">BSZ32_11895</name>
</gene>
<dbReference type="EMBL" id="MQWA01000001">
    <property type="protein sequence ID" value="PQJ29124.1"/>
    <property type="molecule type" value="Genomic_DNA"/>
</dbReference>
<keyword evidence="2" id="KW-1185">Reference proteome</keyword>
<dbReference type="Proteomes" id="UP000239907">
    <property type="component" value="Unassembled WGS sequence"/>
</dbReference>
<name>A0A2S7U400_9BACT</name>
<comment type="caution">
    <text evidence="1">The sequence shown here is derived from an EMBL/GenBank/DDBJ whole genome shotgun (WGS) entry which is preliminary data.</text>
</comment>
<organism evidence="1 2">
    <name type="scientific">Rubritalea profundi</name>
    <dbReference type="NCBI Taxonomy" id="1658618"/>
    <lineage>
        <taxon>Bacteria</taxon>
        <taxon>Pseudomonadati</taxon>
        <taxon>Verrucomicrobiota</taxon>
        <taxon>Verrucomicrobiia</taxon>
        <taxon>Verrucomicrobiales</taxon>
        <taxon>Rubritaleaceae</taxon>
        <taxon>Rubritalea</taxon>
    </lineage>
</organism>
<reference evidence="1 2" key="1">
    <citation type="submission" date="2016-12" db="EMBL/GenBank/DDBJ databases">
        <title>Study of bacterial adaptation to deep sea.</title>
        <authorList>
            <person name="Song J."/>
            <person name="Yoshizawa S."/>
            <person name="Kogure K."/>
        </authorList>
    </citation>
    <scope>NUCLEOTIDE SEQUENCE [LARGE SCALE GENOMIC DNA]</scope>
    <source>
        <strain evidence="1 2">SAORIC-165</strain>
    </source>
</reference>
<proteinExistence type="predicted"/>
<dbReference type="InterPro" id="IPR036390">
    <property type="entry name" value="WH_DNA-bd_sf"/>
</dbReference>
<accession>A0A2S7U400</accession>
<dbReference type="Gene3D" id="1.10.10.10">
    <property type="entry name" value="Winged helix-like DNA-binding domain superfamily/Winged helix DNA-binding domain"/>
    <property type="match status" value="1"/>
</dbReference>